<protein>
    <recommendedName>
        <fullName evidence="2">Ribonuclease H1 N-terminal domain-containing protein</fullName>
    </recommendedName>
</protein>
<name>A0A4Y7TTX7_COPMI</name>
<feature type="region of interest" description="Disordered" evidence="1">
    <location>
        <begin position="66"/>
        <end position="98"/>
    </location>
</feature>
<reference evidence="3 4" key="1">
    <citation type="journal article" date="2019" name="Nat. Ecol. Evol.">
        <title>Megaphylogeny resolves global patterns of mushroom evolution.</title>
        <authorList>
            <person name="Varga T."/>
            <person name="Krizsan K."/>
            <person name="Foldi C."/>
            <person name="Dima B."/>
            <person name="Sanchez-Garcia M."/>
            <person name="Sanchez-Ramirez S."/>
            <person name="Szollosi G.J."/>
            <person name="Szarkandi J.G."/>
            <person name="Papp V."/>
            <person name="Albert L."/>
            <person name="Andreopoulos W."/>
            <person name="Angelini C."/>
            <person name="Antonin V."/>
            <person name="Barry K.W."/>
            <person name="Bougher N.L."/>
            <person name="Buchanan P."/>
            <person name="Buyck B."/>
            <person name="Bense V."/>
            <person name="Catcheside P."/>
            <person name="Chovatia M."/>
            <person name="Cooper J."/>
            <person name="Damon W."/>
            <person name="Desjardin D."/>
            <person name="Finy P."/>
            <person name="Geml J."/>
            <person name="Haridas S."/>
            <person name="Hughes K."/>
            <person name="Justo A."/>
            <person name="Karasinski D."/>
            <person name="Kautmanova I."/>
            <person name="Kiss B."/>
            <person name="Kocsube S."/>
            <person name="Kotiranta H."/>
            <person name="LaButti K.M."/>
            <person name="Lechner B.E."/>
            <person name="Liimatainen K."/>
            <person name="Lipzen A."/>
            <person name="Lukacs Z."/>
            <person name="Mihaltcheva S."/>
            <person name="Morgado L.N."/>
            <person name="Niskanen T."/>
            <person name="Noordeloos M.E."/>
            <person name="Ohm R.A."/>
            <person name="Ortiz-Santana B."/>
            <person name="Ovrebo C."/>
            <person name="Racz N."/>
            <person name="Riley R."/>
            <person name="Savchenko A."/>
            <person name="Shiryaev A."/>
            <person name="Soop K."/>
            <person name="Spirin V."/>
            <person name="Szebenyi C."/>
            <person name="Tomsovsky M."/>
            <person name="Tulloss R.E."/>
            <person name="Uehling J."/>
            <person name="Grigoriev I.V."/>
            <person name="Vagvolgyi C."/>
            <person name="Papp T."/>
            <person name="Martin F.M."/>
            <person name="Miettinen O."/>
            <person name="Hibbett D.S."/>
            <person name="Nagy L.G."/>
        </authorList>
    </citation>
    <scope>NUCLEOTIDE SEQUENCE [LARGE SCALE GENOMIC DNA]</scope>
    <source>
        <strain evidence="3 4">FP101781</strain>
    </source>
</reference>
<evidence type="ECO:0000259" key="2">
    <source>
        <dbReference type="Pfam" id="PF01693"/>
    </source>
</evidence>
<evidence type="ECO:0000313" key="4">
    <source>
        <dbReference type="Proteomes" id="UP000298030"/>
    </source>
</evidence>
<dbReference type="Pfam" id="PF01693">
    <property type="entry name" value="Cauli_VI"/>
    <property type="match status" value="2"/>
</dbReference>
<dbReference type="InterPro" id="IPR009027">
    <property type="entry name" value="Ribosomal_bL9/RNase_H1_N"/>
</dbReference>
<feature type="domain" description="Ribonuclease H1 N-terminal" evidence="2">
    <location>
        <begin position="113"/>
        <end position="155"/>
    </location>
</feature>
<feature type="region of interest" description="Disordered" evidence="1">
    <location>
        <begin position="232"/>
        <end position="314"/>
    </location>
</feature>
<dbReference type="EMBL" id="QPFP01000004">
    <property type="protein sequence ID" value="TEB37637.1"/>
    <property type="molecule type" value="Genomic_DNA"/>
</dbReference>
<comment type="caution">
    <text evidence="3">The sequence shown here is derived from an EMBL/GenBank/DDBJ whole genome shotgun (WGS) entry which is preliminary data.</text>
</comment>
<gene>
    <name evidence="3" type="ORF">FA13DRAFT_1786798</name>
</gene>
<feature type="compositionally biased region" description="Low complexity" evidence="1">
    <location>
        <begin position="350"/>
        <end position="371"/>
    </location>
</feature>
<sequence length="487" mass="52367">MPRSSNGKWYVVRKGTLPGLYDSWTKTAHKVKAPNAVYQSFHTESDASTVWRQVLDNGWAVVLGSGSSSATSQPISQIASRGSHSSRRPLGPSQSLSAIDDRSAEPIVGASGKWYVVTSGLKVGVFPNWIEASVYVENVKGSVHEAYSSRADAERAFREACEANEVSTIAADRPRSSPIVPNHSHTPPQGALSTPPVTPNIEEAKLRRLEDDSEWAQGMAALSISSTAPAYHSSWIPSNSRTPPKPAVPGRWDEERRFPAPQPLTQHRSLPSTAFASPENSVLLQRAYSDGYTNGTPRGSPTQHPRATVGSAPHLRSYIPRKQLMSRHDILSPLSTPGVSSLSIDYASPARTSADLSTRSSSSRQSTPRSAGTPPMVTAPHSPASDQARRPNGHADGSPMPFDIRNGTSMLNGTNRTPRNPKKAVPSPPLIDQMGLSDMHLPLRRSDLRPDHRSPLVEGTQVPTGAMSLSSFGRPSPSSRPTAIFAS</sequence>
<proteinExistence type="predicted"/>
<dbReference type="InterPro" id="IPR011320">
    <property type="entry name" value="RNase_H1_N"/>
</dbReference>
<dbReference type="InterPro" id="IPR037056">
    <property type="entry name" value="RNase_H1_N_sf"/>
</dbReference>
<evidence type="ECO:0000313" key="3">
    <source>
        <dbReference type="EMBL" id="TEB37637.1"/>
    </source>
</evidence>
<dbReference type="OrthoDB" id="3070714at2759"/>
<keyword evidence="4" id="KW-1185">Reference proteome</keyword>
<evidence type="ECO:0000256" key="1">
    <source>
        <dbReference type="SAM" id="MobiDB-lite"/>
    </source>
</evidence>
<dbReference type="STRING" id="71717.A0A4Y7TTX7"/>
<feature type="region of interest" description="Disordered" evidence="1">
    <location>
        <begin position="350"/>
        <end position="487"/>
    </location>
</feature>
<dbReference type="AlphaFoldDB" id="A0A4Y7TTX7"/>
<feature type="compositionally biased region" description="Low complexity" evidence="1">
    <location>
        <begin position="468"/>
        <end position="481"/>
    </location>
</feature>
<accession>A0A4Y7TTX7</accession>
<organism evidence="3 4">
    <name type="scientific">Coprinellus micaceus</name>
    <name type="common">Glistening ink-cap mushroom</name>
    <name type="synonym">Coprinus micaceus</name>
    <dbReference type="NCBI Taxonomy" id="71717"/>
    <lineage>
        <taxon>Eukaryota</taxon>
        <taxon>Fungi</taxon>
        <taxon>Dikarya</taxon>
        <taxon>Basidiomycota</taxon>
        <taxon>Agaricomycotina</taxon>
        <taxon>Agaricomycetes</taxon>
        <taxon>Agaricomycetidae</taxon>
        <taxon>Agaricales</taxon>
        <taxon>Agaricineae</taxon>
        <taxon>Psathyrellaceae</taxon>
        <taxon>Coprinellus</taxon>
    </lineage>
</organism>
<feature type="compositionally biased region" description="Basic and acidic residues" evidence="1">
    <location>
        <begin position="444"/>
        <end position="455"/>
    </location>
</feature>
<feature type="compositionally biased region" description="Polar residues" evidence="1">
    <location>
        <begin position="66"/>
        <end position="83"/>
    </location>
</feature>
<feature type="domain" description="Ribonuclease H1 N-terminal" evidence="2">
    <location>
        <begin position="8"/>
        <end position="48"/>
    </location>
</feature>
<feature type="region of interest" description="Disordered" evidence="1">
    <location>
        <begin position="174"/>
        <end position="197"/>
    </location>
</feature>
<feature type="compositionally biased region" description="Polar residues" evidence="1">
    <location>
        <begin position="263"/>
        <end position="283"/>
    </location>
</feature>
<dbReference type="Proteomes" id="UP000298030">
    <property type="component" value="Unassembled WGS sequence"/>
</dbReference>
<feature type="compositionally biased region" description="Polar residues" evidence="1">
    <location>
        <begin position="406"/>
        <end position="418"/>
    </location>
</feature>
<dbReference type="SUPFAM" id="SSF55658">
    <property type="entry name" value="L9 N-domain-like"/>
    <property type="match status" value="2"/>
</dbReference>
<feature type="compositionally biased region" description="Polar residues" evidence="1">
    <location>
        <begin position="291"/>
        <end position="305"/>
    </location>
</feature>
<dbReference type="Gene3D" id="3.40.970.10">
    <property type="entry name" value="Ribonuclease H1, N-terminal domain"/>
    <property type="match status" value="2"/>
</dbReference>